<reference evidence="2 3" key="1">
    <citation type="journal article" date="2019" name="Int. J. Syst. Evol. Microbiol.">
        <title>The Global Catalogue of Microorganisms (GCM) 10K type strain sequencing project: providing services to taxonomists for standard genome sequencing and annotation.</title>
        <authorList>
            <consortium name="The Broad Institute Genomics Platform"/>
            <consortium name="The Broad Institute Genome Sequencing Center for Infectious Disease"/>
            <person name="Wu L."/>
            <person name="Ma J."/>
        </authorList>
    </citation>
    <scope>NUCLEOTIDE SEQUENCE [LARGE SCALE GENOMIC DNA]</scope>
    <source>
        <strain evidence="2 3">CGMCC 1.12859</strain>
    </source>
</reference>
<gene>
    <name evidence="2" type="ORF">ACFSAU_06630</name>
</gene>
<evidence type="ECO:0000259" key="1">
    <source>
        <dbReference type="PROSITE" id="PS51186"/>
    </source>
</evidence>
<proteinExistence type="predicted"/>
<dbReference type="PANTHER" id="PTHR43233:SF1">
    <property type="entry name" value="FAMILY N-ACETYLTRANSFERASE, PUTATIVE (AFU_ORTHOLOGUE AFUA_6G03350)-RELATED"/>
    <property type="match status" value="1"/>
</dbReference>
<dbReference type="InterPro" id="IPR053144">
    <property type="entry name" value="Acetyltransferase_Butenolide"/>
</dbReference>
<keyword evidence="3" id="KW-1185">Reference proteome</keyword>
<organism evidence="2 3">
    <name type="scientific">Halolamina litorea</name>
    <dbReference type="NCBI Taxonomy" id="1515593"/>
    <lineage>
        <taxon>Archaea</taxon>
        <taxon>Methanobacteriati</taxon>
        <taxon>Methanobacteriota</taxon>
        <taxon>Stenosarchaea group</taxon>
        <taxon>Halobacteria</taxon>
        <taxon>Halobacteriales</taxon>
        <taxon>Haloferacaceae</taxon>
    </lineage>
</organism>
<evidence type="ECO:0000313" key="3">
    <source>
        <dbReference type="Proteomes" id="UP001597139"/>
    </source>
</evidence>
<sequence length="134" mass="15011">MGYELRESPPTVERFLELRAAAGMSERSREAVERGLPNSLYAVTVVDEADETVGMARVVGDDGSVYHVCDMAVHPDHQRQGLGSRLMDALMDWIEETAPSSAYVNLMADVEGFYEQWGFERTAPASQGMYYRVR</sequence>
<dbReference type="AlphaFoldDB" id="A0ABD6BPY5"/>
<accession>A0ABD6BPY5</accession>
<comment type="caution">
    <text evidence="2">The sequence shown here is derived from an EMBL/GenBank/DDBJ whole genome shotgun (WGS) entry which is preliminary data.</text>
</comment>
<dbReference type="Pfam" id="PF13673">
    <property type="entry name" value="Acetyltransf_10"/>
    <property type="match status" value="1"/>
</dbReference>
<name>A0ABD6BPY5_9EURY</name>
<dbReference type="EMBL" id="JBHUCZ010000003">
    <property type="protein sequence ID" value="MFD1567162.1"/>
    <property type="molecule type" value="Genomic_DNA"/>
</dbReference>
<dbReference type="RefSeq" id="WP_267646118.1">
    <property type="nucleotide sequence ID" value="NZ_JANHGR010000001.1"/>
</dbReference>
<protein>
    <submittedName>
        <fullName evidence="2">GNAT family N-acetyltransferase</fullName>
    </submittedName>
</protein>
<feature type="domain" description="N-acetyltransferase" evidence="1">
    <location>
        <begin position="3"/>
        <end position="134"/>
    </location>
</feature>
<dbReference type="InterPro" id="IPR000182">
    <property type="entry name" value="GNAT_dom"/>
</dbReference>
<evidence type="ECO:0000313" key="2">
    <source>
        <dbReference type="EMBL" id="MFD1567162.1"/>
    </source>
</evidence>
<dbReference type="CDD" id="cd04301">
    <property type="entry name" value="NAT_SF"/>
    <property type="match status" value="1"/>
</dbReference>
<dbReference type="SUPFAM" id="SSF55729">
    <property type="entry name" value="Acyl-CoA N-acyltransferases (Nat)"/>
    <property type="match status" value="1"/>
</dbReference>
<dbReference type="Gene3D" id="3.40.630.30">
    <property type="match status" value="1"/>
</dbReference>
<dbReference type="PROSITE" id="PS51186">
    <property type="entry name" value="GNAT"/>
    <property type="match status" value="1"/>
</dbReference>
<dbReference type="PANTHER" id="PTHR43233">
    <property type="entry name" value="FAMILY N-ACETYLTRANSFERASE, PUTATIVE (AFU_ORTHOLOGUE AFUA_6G03350)-RELATED"/>
    <property type="match status" value="1"/>
</dbReference>
<dbReference type="Proteomes" id="UP001597139">
    <property type="component" value="Unassembled WGS sequence"/>
</dbReference>
<dbReference type="InterPro" id="IPR016181">
    <property type="entry name" value="Acyl_CoA_acyltransferase"/>
</dbReference>